<accession>A0A128EW77</accession>
<keyword evidence="2" id="KW-0472">Membrane</keyword>
<dbReference type="RefSeq" id="WP_062705825.1">
    <property type="nucleotide sequence ID" value="NZ_CAWRCI010000004.1"/>
</dbReference>
<reference evidence="4" key="1">
    <citation type="submission" date="2016-02" db="EMBL/GenBank/DDBJ databases">
        <authorList>
            <person name="Rodrigo-Torres Lidia"/>
            <person name="Arahal R.David."/>
        </authorList>
    </citation>
    <scope>NUCLEOTIDE SEQUENCE [LARGE SCALE GENOMIC DNA]</scope>
    <source>
        <strain evidence="4">CECT 8713</strain>
    </source>
</reference>
<keyword evidence="2" id="KW-1133">Transmembrane helix</keyword>
<feature type="transmembrane region" description="Helical" evidence="2">
    <location>
        <begin position="95"/>
        <end position="120"/>
    </location>
</feature>
<dbReference type="EMBL" id="FIZY01000004">
    <property type="protein sequence ID" value="CZF78842.1"/>
    <property type="molecule type" value="Genomic_DNA"/>
</dbReference>
<keyword evidence="2" id="KW-0812">Transmembrane</keyword>
<sequence length="188" mass="21111">MNSMNFLVSTLFDLYIMVVLLRVWLQWARADFYNPFSQFVVKATQPVVSPLRRIIPSVGSLDLATVLFAYLLCVAKFFTLQLVGSGTLVFDSSYLLIGLVALVKAAGGLLFWVLILRAILSWVSQGRSPIEYVMVQLTEPLVAPIRRVIPPLGGLDLSILFLFIALQFLNFFIGDLLSPYFGNLWFVL</sequence>
<evidence type="ECO:0000313" key="4">
    <source>
        <dbReference type="Proteomes" id="UP000073601"/>
    </source>
</evidence>
<dbReference type="InterPro" id="IPR003425">
    <property type="entry name" value="CCB3/YggT"/>
</dbReference>
<dbReference type="PANTHER" id="PTHR33219">
    <property type="entry name" value="YLMG HOMOLOG PROTEIN 2, CHLOROPLASTIC"/>
    <property type="match status" value="1"/>
</dbReference>
<dbReference type="Pfam" id="PF02325">
    <property type="entry name" value="CCB3_YggT"/>
    <property type="match status" value="2"/>
</dbReference>
<feature type="transmembrane region" description="Helical" evidence="2">
    <location>
        <begin position="154"/>
        <end position="173"/>
    </location>
</feature>
<dbReference type="GO" id="GO:0016020">
    <property type="term" value="C:membrane"/>
    <property type="evidence" value="ECO:0007669"/>
    <property type="project" value="InterPro"/>
</dbReference>
<feature type="transmembrane region" description="Helical" evidence="2">
    <location>
        <begin position="6"/>
        <end position="25"/>
    </location>
</feature>
<keyword evidence="4" id="KW-1185">Reference proteome</keyword>
<organism evidence="3 4">
    <name type="scientific">Grimontia marina</name>
    <dbReference type="NCBI Taxonomy" id="646534"/>
    <lineage>
        <taxon>Bacteria</taxon>
        <taxon>Pseudomonadati</taxon>
        <taxon>Pseudomonadota</taxon>
        <taxon>Gammaproteobacteria</taxon>
        <taxon>Vibrionales</taxon>
        <taxon>Vibrionaceae</taxon>
        <taxon>Grimontia</taxon>
    </lineage>
</organism>
<proteinExistence type="inferred from homology"/>
<gene>
    <name evidence="3" type="ORF">GMA8713_00737</name>
</gene>
<feature type="transmembrane region" description="Helical" evidence="2">
    <location>
        <begin position="61"/>
        <end position="83"/>
    </location>
</feature>
<evidence type="ECO:0000313" key="3">
    <source>
        <dbReference type="EMBL" id="CZF78842.1"/>
    </source>
</evidence>
<dbReference type="OrthoDB" id="9806665at2"/>
<dbReference type="Proteomes" id="UP000073601">
    <property type="component" value="Unassembled WGS sequence"/>
</dbReference>
<dbReference type="PANTHER" id="PTHR33219:SF14">
    <property type="entry name" value="PROTEIN COFACTOR ASSEMBLY OF COMPLEX C SUBUNIT B CCB3, CHLOROPLASTIC-RELATED"/>
    <property type="match status" value="1"/>
</dbReference>
<protein>
    <submittedName>
        <fullName evidence="3">YGGT family protein</fullName>
    </submittedName>
</protein>
<comment type="similarity">
    <text evidence="1">Belongs to the YggT family.</text>
</comment>
<name>A0A128EW77_9GAMM</name>
<dbReference type="AlphaFoldDB" id="A0A128EW77"/>
<evidence type="ECO:0000256" key="1">
    <source>
        <dbReference type="ARBA" id="ARBA00010894"/>
    </source>
</evidence>
<evidence type="ECO:0000256" key="2">
    <source>
        <dbReference type="SAM" id="Phobius"/>
    </source>
</evidence>